<dbReference type="InterPro" id="IPR031838">
    <property type="entry name" value="Dre2_N"/>
</dbReference>
<dbReference type="PANTHER" id="PTHR13273:SF14">
    <property type="entry name" value="ANAMORSIN"/>
    <property type="match status" value="1"/>
</dbReference>
<feature type="binding site" evidence="10">
    <location>
        <position position="260"/>
    </location>
    <ligand>
        <name>[2Fe-2S] cluster</name>
        <dbReference type="ChEBI" id="CHEBI:190135"/>
    </ligand>
</feature>
<evidence type="ECO:0000256" key="3">
    <source>
        <dbReference type="ARBA" id="ARBA00022485"/>
    </source>
</evidence>
<evidence type="ECO:0000256" key="10">
    <source>
        <dbReference type="HAMAP-Rule" id="MF_03115"/>
    </source>
</evidence>
<comment type="domain">
    <text evidence="10">The C-terminal domain binds 2 Fe-S clusters but is otherwise mostly in an intrinsically disordered conformation.</text>
</comment>
<feature type="binding site" evidence="10">
    <location>
        <position position="317"/>
    </location>
    <ligand>
        <name>[4Fe-4S] cluster</name>
        <dbReference type="ChEBI" id="CHEBI:49883"/>
    </ligand>
</feature>
<evidence type="ECO:0000256" key="2">
    <source>
        <dbReference type="ARBA" id="ARBA00008169"/>
    </source>
</evidence>
<dbReference type="PANTHER" id="PTHR13273">
    <property type="entry name" value="ANAMORSIN"/>
    <property type="match status" value="1"/>
</dbReference>
<dbReference type="GO" id="GO:0009055">
    <property type="term" value="F:electron transfer activity"/>
    <property type="evidence" value="ECO:0007669"/>
    <property type="project" value="UniProtKB-UniRule"/>
</dbReference>
<evidence type="ECO:0000256" key="4">
    <source>
        <dbReference type="ARBA" id="ARBA00022490"/>
    </source>
</evidence>
<feature type="short sequence motif" description="Cx2C motif 2" evidence="10">
    <location>
        <begin position="314"/>
        <end position="317"/>
    </location>
</feature>
<dbReference type="EMBL" id="ML119684">
    <property type="protein sequence ID" value="RPA80873.1"/>
    <property type="molecule type" value="Genomic_DNA"/>
</dbReference>
<dbReference type="Pfam" id="PF16803">
    <property type="entry name" value="DRE2_N"/>
    <property type="match status" value="1"/>
</dbReference>
<dbReference type="Gene3D" id="3.40.50.11000">
    <property type="entry name" value="Fe-S cluster assembly protein Dre2, N-terminal domain"/>
    <property type="match status" value="1"/>
</dbReference>
<evidence type="ECO:0000259" key="11">
    <source>
        <dbReference type="Pfam" id="PF05093"/>
    </source>
</evidence>
<dbReference type="GO" id="GO:0051539">
    <property type="term" value="F:4 iron, 4 sulfur cluster binding"/>
    <property type="evidence" value="ECO:0007669"/>
    <property type="project" value="UniProtKB-KW"/>
</dbReference>
<evidence type="ECO:0000313" key="14">
    <source>
        <dbReference type="Proteomes" id="UP000275078"/>
    </source>
</evidence>
<keyword evidence="6 10" id="KW-0479">Metal-binding</keyword>
<evidence type="ECO:0000256" key="7">
    <source>
        <dbReference type="ARBA" id="ARBA00023004"/>
    </source>
</evidence>
<dbReference type="InterPro" id="IPR007785">
    <property type="entry name" value="Anamorsin"/>
</dbReference>
<feature type="domain" description="Fe-S cluster assembly protein Dre2 N-terminal" evidence="12">
    <location>
        <begin position="80"/>
        <end position="188"/>
    </location>
</feature>
<keyword evidence="9 10" id="KW-0496">Mitochondrion</keyword>
<keyword evidence="3 10" id="KW-0004">4Fe-4S</keyword>
<reference evidence="13 14" key="1">
    <citation type="journal article" date="2018" name="Nat. Ecol. Evol.">
        <title>Pezizomycetes genomes reveal the molecular basis of ectomycorrhizal truffle lifestyle.</title>
        <authorList>
            <person name="Murat C."/>
            <person name="Payen T."/>
            <person name="Noel B."/>
            <person name="Kuo A."/>
            <person name="Morin E."/>
            <person name="Chen J."/>
            <person name="Kohler A."/>
            <person name="Krizsan K."/>
            <person name="Balestrini R."/>
            <person name="Da Silva C."/>
            <person name="Montanini B."/>
            <person name="Hainaut M."/>
            <person name="Levati E."/>
            <person name="Barry K.W."/>
            <person name="Belfiori B."/>
            <person name="Cichocki N."/>
            <person name="Clum A."/>
            <person name="Dockter R.B."/>
            <person name="Fauchery L."/>
            <person name="Guy J."/>
            <person name="Iotti M."/>
            <person name="Le Tacon F."/>
            <person name="Lindquist E.A."/>
            <person name="Lipzen A."/>
            <person name="Malagnac F."/>
            <person name="Mello A."/>
            <person name="Molinier V."/>
            <person name="Miyauchi S."/>
            <person name="Poulain J."/>
            <person name="Riccioni C."/>
            <person name="Rubini A."/>
            <person name="Sitrit Y."/>
            <person name="Splivallo R."/>
            <person name="Traeger S."/>
            <person name="Wang M."/>
            <person name="Zifcakova L."/>
            <person name="Wipf D."/>
            <person name="Zambonelli A."/>
            <person name="Paolocci F."/>
            <person name="Nowrousian M."/>
            <person name="Ottonello S."/>
            <person name="Baldrian P."/>
            <person name="Spatafora J.W."/>
            <person name="Henrissat B."/>
            <person name="Nagy L.G."/>
            <person name="Aury J.M."/>
            <person name="Wincker P."/>
            <person name="Grigoriev I.V."/>
            <person name="Bonfante P."/>
            <person name="Martin F.M."/>
        </authorList>
    </citation>
    <scope>NUCLEOTIDE SEQUENCE [LARGE SCALE GENOMIC DNA]</scope>
    <source>
        <strain evidence="13 14">RN42</strain>
    </source>
</reference>
<dbReference type="AlphaFoldDB" id="A0A3N4I436"/>
<evidence type="ECO:0000256" key="8">
    <source>
        <dbReference type="ARBA" id="ARBA00023014"/>
    </source>
</evidence>
<dbReference type="GO" id="GO:0046872">
    <property type="term" value="F:metal ion binding"/>
    <property type="evidence" value="ECO:0007669"/>
    <property type="project" value="UniProtKB-KW"/>
</dbReference>
<feature type="binding site" evidence="10">
    <location>
        <position position="303"/>
    </location>
    <ligand>
        <name>[4Fe-4S] cluster</name>
        <dbReference type="ChEBI" id="CHEBI:49883"/>
    </ligand>
</feature>
<feature type="domain" description="Anamorsin C-terminal" evidence="11">
    <location>
        <begin position="247"/>
        <end position="333"/>
    </location>
</feature>
<dbReference type="InterPro" id="IPR046408">
    <property type="entry name" value="CIAPIN1"/>
</dbReference>
<comment type="cofactor">
    <cofactor evidence="1 10">
        <name>[4Fe-4S] cluster</name>
        <dbReference type="ChEBI" id="CHEBI:49883"/>
    </cofactor>
</comment>
<dbReference type="GO" id="GO:0016226">
    <property type="term" value="P:iron-sulfur cluster assembly"/>
    <property type="evidence" value="ECO:0007669"/>
    <property type="project" value="UniProtKB-UniRule"/>
</dbReference>
<feature type="region of interest" description="Fe-S binding site B" evidence="10">
    <location>
        <begin position="303"/>
        <end position="317"/>
    </location>
</feature>
<dbReference type="GO" id="GO:0051537">
    <property type="term" value="F:2 iron, 2 sulfur cluster binding"/>
    <property type="evidence" value="ECO:0007669"/>
    <property type="project" value="UniProtKB-UniRule"/>
</dbReference>
<keyword evidence="8 10" id="KW-0411">Iron-sulfur</keyword>
<dbReference type="HAMAP" id="MF_03115">
    <property type="entry name" value="Anamorsin"/>
    <property type="match status" value="1"/>
</dbReference>
<gene>
    <name evidence="13" type="ORF">BJ508DRAFT_307072</name>
</gene>
<dbReference type="Proteomes" id="UP000275078">
    <property type="component" value="Unassembled WGS sequence"/>
</dbReference>
<evidence type="ECO:0000256" key="1">
    <source>
        <dbReference type="ARBA" id="ARBA00001966"/>
    </source>
</evidence>
<feature type="binding site" evidence="10">
    <location>
        <position position="257"/>
    </location>
    <ligand>
        <name>[2Fe-2S] cluster</name>
        <dbReference type="ChEBI" id="CHEBI:190135"/>
    </ligand>
</feature>
<dbReference type="STRING" id="1160509.A0A3N4I436"/>
<dbReference type="Pfam" id="PF05093">
    <property type="entry name" value="CIAPIN1"/>
    <property type="match status" value="1"/>
</dbReference>
<evidence type="ECO:0000256" key="5">
    <source>
        <dbReference type="ARBA" id="ARBA00022714"/>
    </source>
</evidence>
<feature type="binding site" evidence="10">
    <location>
        <position position="306"/>
    </location>
    <ligand>
        <name>[4Fe-4S] cluster</name>
        <dbReference type="ChEBI" id="CHEBI:49883"/>
    </ligand>
</feature>
<feature type="binding site" evidence="10">
    <location>
        <position position="314"/>
    </location>
    <ligand>
        <name>[4Fe-4S] cluster</name>
        <dbReference type="ChEBI" id="CHEBI:49883"/>
    </ligand>
</feature>
<keyword evidence="4 10" id="KW-0963">Cytoplasm</keyword>
<comment type="domain">
    <text evidence="10">The twin Cx2C motifs are involved in the recognition by the mitochondrial MIA40-ERV1 disulfide relay system. The formation of 2 disulfide bonds in the Cx2C motifs through dithiol/disulfide exchange reactions effectively traps the protein in the mitochondrial intermembrane space.</text>
</comment>
<sequence>MCSGELFLPRPCRNRFTSGPSATTSTGHSTLIRPLGGHLIFVIDSIQPRSFINSIPPPRTAHNKRFNFHLKHTNLNMVSNILIVAPPSLASNPTAIQEARTKYGQADLQMLDRLQAGVVPLSENSYDKVVILSAGSLGSDTDLAFWKDVLYRALQNDGTVVFEGTPSLPFSVKMDLITAGFLVEKKPVGNDAIARKLPEEDDVAPRQITLGKKKGTIKIADTETVDEDDLLLEESAQCTLFQRTGATGEKSKIKKACKNCSCGLKELEEKAEAEAKGITVEAPKKEIINLEMDFTVEGVKSSCGNCALGDAFRCSGCPYAGLPPFAAGETVKLSMGDDF</sequence>
<comment type="caution">
    <text evidence="10">Lacks conserved residue(s) required for the propagation of feature annotation.</text>
</comment>
<dbReference type="GO" id="GO:0005758">
    <property type="term" value="C:mitochondrial intermembrane space"/>
    <property type="evidence" value="ECO:0007669"/>
    <property type="project" value="UniProtKB-SubCell"/>
</dbReference>
<keyword evidence="5 10" id="KW-0001">2Fe-2S</keyword>
<comment type="subcellular location">
    <subcellularLocation>
        <location evidence="10">Cytoplasm</location>
    </subcellularLocation>
    <subcellularLocation>
        <location evidence="10">Mitochondrion intermembrane space</location>
    </subcellularLocation>
</comment>
<evidence type="ECO:0000259" key="12">
    <source>
        <dbReference type="Pfam" id="PF16803"/>
    </source>
</evidence>
<keyword evidence="14" id="KW-1185">Reference proteome</keyword>
<accession>A0A3N4I436</accession>
<name>A0A3N4I436_ASCIM</name>
<feature type="short sequence motif" description="Cx2C motif 1" evidence="10">
    <location>
        <begin position="303"/>
        <end position="306"/>
    </location>
</feature>
<keyword evidence="7 10" id="KW-0408">Iron</keyword>
<dbReference type="OrthoDB" id="311633at2759"/>
<feature type="binding site" evidence="10">
    <location>
        <position position="262"/>
    </location>
    <ligand>
        <name>[2Fe-2S] cluster</name>
        <dbReference type="ChEBI" id="CHEBI:190135"/>
    </ligand>
</feature>
<evidence type="ECO:0000313" key="13">
    <source>
        <dbReference type="EMBL" id="RPA80873.1"/>
    </source>
</evidence>
<comment type="domain">
    <text evidence="10">The N-terminal domain has structural similarity with S-adenosyl-L-methionine-dependent methyltransferases, but does not bind S-adenosyl-L-methionine. It is required for correct assembly of the 2 Fe-S clusters.</text>
</comment>
<organism evidence="13 14">
    <name type="scientific">Ascobolus immersus RN42</name>
    <dbReference type="NCBI Taxonomy" id="1160509"/>
    <lineage>
        <taxon>Eukaryota</taxon>
        <taxon>Fungi</taxon>
        <taxon>Dikarya</taxon>
        <taxon>Ascomycota</taxon>
        <taxon>Pezizomycotina</taxon>
        <taxon>Pezizomycetes</taxon>
        <taxon>Pezizales</taxon>
        <taxon>Ascobolaceae</taxon>
        <taxon>Ascobolus</taxon>
    </lineage>
</organism>
<evidence type="ECO:0000256" key="6">
    <source>
        <dbReference type="ARBA" id="ARBA00022723"/>
    </source>
</evidence>
<evidence type="ECO:0000256" key="9">
    <source>
        <dbReference type="ARBA" id="ARBA00023128"/>
    </source>
</evidence>
<feature type="binding site" evidence="10">
    <location>
        <position position="238"/>
    </location>
    <ligand>
        <name>[2Fe-2S] cluster</name>
        <dbReference type="ChEBI" id="CHEBI:190135"/>
    </ligand>
</feature>
<protein>
    <submittedName>
        <fullName evidence="13">DUF689-domain-containing protein</fullName>
    </submittedName>
</protein>
<comment type="similarity">
    <text evidence="2 10">Belongs to the anamorsin family.</text>
</comment>
<proteinExistence type="inferred from homology"/>
<comment type="cofactor">
    <cofactor evidence="10">
        <name>[2Fe-2S] cluster</name>
        <dbReference type="ChEBI" id="CHEBI:190135"/>
    </cofactor>
</comment>